<feature type="region of interest" description="Disordered" evidence="2">
    <location>
        <begin position="151"/>
        <end position="172"/>
    </location>
</feature>
<evidence type="ECO:0000256" key="2">
    <source>
        <dbReference type="SAM" id="MobiDB-lite"/>
    </source>
</evidence>
<reference evidence="3" key="1">
    <citation type="journal article" date="2021" name="PeerJ">
        <title>Extensive microbial diversity within the chicken gut microbiome revealed by metagenomics and culture.</title>
        <authorList>
            <person name="Gilroy R."/>
            <person name="Ravi A."/>
            <person name="Getino M."/>
            <person name="Pursley I."/>
            <person name="Horton D.L."/>
            <person name="Alikhan N.F."/>
            <person name="Baker D."/>
            <person name="Gharbi K."/>
            <person name="Hall N."/>
            <person name="Watson M."/>
            <person name="Adriaenssens E.M."/>
            <person name="Foster-Nyarko E."/>
            <person name="Jarju S."/>
            <person name="Secka A."/>
            <person name="Antonio M."/>
            <person name="Oren A."/>
            <person name="Chaudhuri R.R."/>
            <person name="La Ragione R."/>
            <person name="Hildebrand F."/>
            <person name="Pallen M.J."/>
        </authorList>
    </citation>
    <scope>NUCLEOTIDE SEQUENCE</scope>
    <source>
        <strain evidence="3">F6-6636</strain>
    </source>
</reference>
<feature type="coiled-coil region" evidence="1">
    <location>
        <begin position="89"/>
        <end position="144"/>
    </location>
</feature>
<feature type="region of interest" description="Disordered" evidence="2">
    <location>
        <begin position="57"/>
        <end position="87"/>
    </location>
</feature>
<sequence>MGKTINELVAELGVSRQRIQYIIKQLPDNLKPEKQGRNYIINAAVEEEIKKHIEDVRPKEEEKTVTNVTPQADVKQNATTSEDDEQHSVVDLTDQIMMLKNELADAKAQLQQETSTVHSMQKLLDQSQQLQLIAQNKLEQIEKKNKDLLTTDTKKDVNATAHDSEPDHQTKKPWWKFW</sequence>
<reference evidence="3" key="2">
    <citation type="submission" date="2021-04" db="EMBL/GenBank/DDBJ databases">
        <authorList>
            <person name="Gilroy R."/>
        </authorList>
    </citation>
    <scope>NUCLEOTIDE SEQUENCE</scope>
    <source>
        <strain evidence="3">F6-6636</strain>
    </source>
</reference>
<name>A0A948TI80_9LACO</name>
<evidence type="ECO:0008006" key="5">
    <source>
        <dbReference type="Google" id="ProtNLM"/>
    </source>
</evidence>
<evidence type="ECO:0000256" key="1">
    <source>
        <dbReference type="SAM" id="Coils"/>
    </source>
</evidence>
<accession>A0A948TI80</accession>
<comment type="caution">
    <text evidence="3">The sequence shown here is derived from an EMBL/GenBank/DDBJ whole genome shotgun (WGS) entry which is preliminary data.</text>
</comment>
<dbReference type="EMBL" id="JAHLFS010000001">
    <property type="protein sequence ID" value="MBU3851098.1"/>
    <property type="molecule type" value="Genomic_DNA"/>
</dbReference>
<proteinExistence type="predicted"/>
<evidence type="ECO:0000313" key="3">
    <source>
        <dbReference type="EMBL" id="MBU3851098.1"/>
    </source>
</evidence>
<evidence type="ECO:0000313" key="4">
    <source>
        <dbReference type="Proteomes" id="UP000777303"/>
    </source>
</evidence>
<organism evidence="3 4">
    <name type="scientific">Candidatus Paralactobacillus gallistercoris</name>
    <dbReference type="NCBI Taxonomy" id="2838724"/>
    <lineage>
        <taxon>Bacteria</taxon>
        <taxon>Bacillati</taxon>
        <taxon>Bacillota</taxon>
        <taxon>Bacilli</taxon>
        <taxon>Lactobacillales</taxon>
        <taxon>Lactobacillaceae</taxon>
        <taxon>Lactobacillus</taxon>
    </lineage>
</organism>
<dbReference type="Proteomes" id="UP000777303">
    <property type="component" value="Unassembled WGS sequence"/>
</dbReference>
<dbReference type="AlphaFoldDB" id="A0A948TI80"/>
<feature type="compositionally biased region" description="Basic and acidic residues" evidence="2">
    <location>
        <begin position="151"/>
        <end position="170"/>
    </location>
</feature>
<protein>
    <recommendedName>
        <fullName evidence="5">DUF536 domain-containing protein</fullName>
    </recommendedName>
</protein>
<gene>
    <name evidence="3" type="ORF">H9901_00075</name>
</gene>
<feature type="compositionally biased region" description="Polar residues" evidence="2">
    <location>
        <begin position="65"/>
        <end position="80"/>
    </location>
</feature>
<keyword evidence="1" id="KW-0175">Coiled coil</keyword>